<comment type="subcellular location">
    <subcellularLocation>
        <location evidence="1">Cell outer membrane</location>
        <topology evidence="1">Single-pass membrane protein</topology>
    </subcellularLocation>
    <subcellularLocation>
        <location evidence="2">Periplasm</location>
    </subcellularLocation>
</comment>
<dbReference type="InterPro" id="IPR045584">
    <property type="entry name" value="Pilin-like"/>
</dbReference>
<dbReference type="GO" id="GO:0015627">
    <property type="term" value="C:type II protein secretion system complex"/>
    <property type="evidence" value="ECO:0007669"/>
    <property type="project" value="InterPro"/>
</dbReference>
<dbReference type="Proteomes" id="UP000297288">
    <property type="component" value="Unassembled WGS sequence"/>
</dbReference>
<gene>
    <name evidence="8" type="ORF">E4650_06395</name>
    <name evidence="7" type="ORF">SAMN04488588_1786</name>
</gene>
<feature type="transmembrane region" description="Helical" evidence="6">
    <location>
        <begin position="12"/>
        <end position="36"/>
    </location>
</feature>
<dbReference type="InterPro" id="IPR012902">
    <property type="entry name" value="N_methyl_site"/>
</dbReference>
<name>A0A1G6PBU8_9BACT</name>
<dbReference type="EMBL" id="FMYV01000007">
    <property type="protein sequence ID" value="SDC77488.1"/>
    <property type="molecule type" value="Genomic_DNA"/>
</dbReference>
<evidence type="ECO:0000313" key="9">
    <source>
        <dbReference type="Proteomes" id="UP000199322"/>
    </source>
</evidence>
<keyword evidence="9" id="KW-1185">Reference proteome</keyword>
<dbReference type="PRINTS" id="PR00813">
    <property type="entry name" value="BCTERIALGSPG"/>
</dbReference>
<evidence type="ECO:0000256" key="1">
    <source>
        <dbReference type="ARBA" id="ARBA00004203"/>
    </source>
</evidence>
<dbReference type="EMBL" id="SRME01000003">
    <property type="protein sequence ID" value="TGG87968.1"/>
    <property type="molecule type" value="Genomic_DNA"/>
</dbReference>
<evidence type="ECO:0000256" key="3">
    <source>
        <dbReference type="ARBA" id="ARBA00022481"/>
    </source>
</evidence>
<proteinExistence type="predicted"/>
<evidence type="ECO:0000256" key="6">
    <source>
        <dbReference type="SAM" id="Phobius"/>
    </source>
</evidence>
<accession>A0A1G6PBU8</accession>
<keyword evidence="6" id="KW-0472">Membrane</keyword>
<dbReference type="Pfam" id="PF07963">
    <property type="entry name" value="N_methyl"/>
    <property type="match status" value="1"/>
</dbReference>
<dbReference type="SUPFAM" id="SSF54523">
    <property type="entry name" value="Pili subunits"/>
    <property type="match status" value="1"/>
</dbReference>
<dbReference type="GO" id="GO:0009279">
    <property type="term" value="C:cell outer membrane"/>
    <property type="evidence" value="ECO:0007669"/>
    <property type="project" value="UniProtKB-SubCell"/>
</dbReference>
<evidence type="ECO:0000256" key="5">
    <source>
        <dbReference type="ARBA" id="ARBA00023237"/>
    </source>
</evidence>
<keyword evidence="6" id="KW-1133">Transmembrane helix</keyword>
<dbReference type="AlphaFoldDB" id="A0A1G6PBU8"/>
<evidence type="ECO:0000256" key="2">
    <source>
        <dbReference type="ARBA" id="ARBA00004418"/>
    </source>
</evidence>
<dbReference type="STRING" id="28234.SAMN04488588_1786"/>
<sequence>MNKKWKEGFSLIEVIIVLGVIAVIASIAIPSVSGLIDQAKATKVVTNMRTLQTSIVQYSIYNDDLTDLSFQKLIDAGLLTAEIPDLDIAVSFNRITISYTQDSPDISKLKEIDTQILGDETTNPYIEFKVR</sequence>
<dbReference type="NCBIfam" id="TIGR02532">
    <property type="entry name" value="IV_pilin_GFxxxE"/>
    <property type="match status" value="1"/>
</dbReference>
<protein>
    <submittedName>
        <fullName evidence="7">N-terminal methylation site-containing protein</fullName>
    </submittedName>
    <submittedName>
        <fullName evidence="8">Prepilin-type N-terminal cleavage/methylation domain-containing protein</fullName>
    </submittedName>
</protein>
<reference evidence="8 10" key="2">
    <citation type="submission" date="2019-04" db="EMBL/GenBank/DDBJ databases">
        <title>Draft genome sequence data and analysis of a Fermenting Bacterium, Geotoga petraea strain HO-Geo1, isolated from heavy-oil petroleum reservoir in Russia.</title>
        <authorList>
            <person name="Grouzdev D.S."/>
            <person name="Semenova E.M."/>
            <person name="Sokolova D.S."/>
            <person name="Tourova T.P."/>
            <person name="Poltaraus A.B."/>
            <person name="Nazina T.N."/>
        </authorList>
    </citation>
    <scope>NUCLEOTIDE SEQUENCE [LARGE SCALE GENOMIC DNA]</scope>
    <source>
        <strain evidence="8 10">HO-Geo1</strain>
    </source>
</reference>
<dbReference type="GO" id="GO:0015628">
    <property type="term" value="P:protein secretion by the type II secretion system"/>
    <property type="evidence" value="ECO:0007669"/>
    <property type="project" value="InterPro"/>
</dbReference>
<dbReference type="RefSeq" id="WP_091404972.1">
    <property type="nucleotide sequence ID" value="NZ_FMYV01000007.1"/>
</dbReference>
<keyword evidence="6" id="KW-0812">Transmembrane</keyword>
<dbReference type="InterPro" id="IPR000983">
    <property type="entry name" value="Bac_GSPG_pilin"/>
</dbReference>
<evidence type="ECO:0000313" key="10">
    <source>
        <dbReference type="Proteomes" id="UP000297288"/>
    </source>
</evidence>
<evidence type="ECO:0000256" key="4">
    <source>
        <dbReference type="ARBA" id="ARBA00022764"/>
    </source>
</evidence>
<dbReference type="GO" id="GO:0042597">
    <property type="term" value="C:periplasmic space"/>
    <property type="evidence" value="ECO:0007669"/>
    <property type="project" value="UniProtKB-SubCell"/>
</dbReference>
<organism evidence="7 9">
    <name type="scientific">Geotoga petraea</name>
    <dbReference type="NCBI Taxonomy" id="28234"/>
    <lineage>
        <taxon>Bacteria</taxon>
        <taxon>Thermotogati</taxon>
        <taxon>Thermotogota</taxon>
        <taxon>Thermotogae</taxon>
        <taxon>Petrotogales</taxon>
        <taxon>Petrotogaceae</taxon>
        <taxon>Geotoga</taxon>
    </lineage>
</organism>
<evidence type="ECO:0000313" key="7">
    <source>
        <dbReference type="EMBL" id="SDC77488.1"/>
    </source>
</evidence>
<evidence type="ECO:0000313" key="8">
    <source>
        <dbReference type="EMBL" id="TGG87968.1"/>
    </source>
</evidence>
<reference evidence="7 9" key="1">
    <citation type="submission" date="2016-10" db="EMBL/GenBank/DDBJ databases">
        <authorList>
            <person name="de Groot N.N."/>
        </authorList>
    </citation>
    <scope>NUCLEOTIDE SEQUENCE [LARGE SCALE GENOMIC DNA]</scope>
    <source>
        <strain evidence="7 9">WG14</strain>
    </source>
</reference>
<keyword evidence="5" id="KW-0998">Cell outer membrane</keyword>
<keyword evidence="3" id="KW-0488">Methylation</keyword>
<keyword evidence="4" id="KW-0574">Periplasm</keyword>
<dbReference type="Gene3D" id="3.30.700.10">
    <property type="entry name" value="Glycoprotein, Type 4 Pilin"/>
    <property type="match status" value="1"/>
</dbReference>
<dbReference type="Proteomes" id="UP000199322">
    <property type="component" value="Unassembled WGS sequence"/>
</dbReference>
<dbReference type="PROSITE" id="PS00409">
    <property type="entry name" value="PROKAR_NTER_METHYL"/>
    <property type="match status" value="1"/>
</dbReference>